<reference evidence="1" key="1">
    <citation type="journal article" date="2018" name="Aquaculture">
        <title>Complete genome sequence of a white spot syndrome virus associated with a disease incursion in Australia.</title>
        <authorList>
            <person name="Oakey J."/>
            <person name="Smith C.S."/>
        </authorList>
    </citation>
    <scope>NUCLEOTIDE SEQUENCE [LARGE SCALE GENOMIC DNA]</scope>
    <source>
        <strain evidence="1">WSSV-AU</strain>
    </source>
</reference>
<dbReference type="Proteomes" id="UP000267516">
    <property type="component" value="Segment"/>
</dbReference>
<sequence length="81" mass="9091">MSSLDFGIRKYPKSRSPSLKNTFLSIIFFMAASIAFSCVEKVTLISTSASFSFSSLLEKTTPLYVSSSMIFRRDEMSLNIE</sequence>
<dbReference type="EMBL" id="MF768985">
    <property type="protein sequence ID" value="ATU83816.1"/>
    <property type="molecule type" value="Genomic_DNA"/>
</dbReference>
<accession>A0A2D3I5Z4</accession>
<evidence type="ECO:0000313" key="1">
    <source>
        <dbReference type="EMBL" id="ATU83816.1"/>
    </source>
</evidence>
<organism evidence="1">
    <name type="scientific">White spot syndrome virus</name>
    <dbReference type="NCBI Taxonomy" id="342409"/>
    <lineage>
        <taxon>Viruses</taxon>
        <taxon>Viruses incertae sedis</taxon>
        <taxon>Naldaviricetes</taxon>
        <taxon>Nimaviridae</taxon>
        <taxon>Whispovirus</taxon>
    </lineage>
</organism>
<name>A0A2D3I5Z4_9VIRU</name>
<proteinExistence type="predicted"/>
<protein>
    <submittedName>
        <fullName evidence="1">ORF919</fullName>
    </submittedName>
</protein>